<feature type="region of interest" description="Disordered" evidence="1">
    <location>
        <begin position="1"/>
        <end position="24"/>
    </location>
</feature>
<dbReference type="RefSeq" id="WP_176733688.1">
    <property type="nucleotide sequence ID" value="NZ_CP109071.1"/>
</dbReference>
<name>A0ABZ1ELM6_9ACTN</name>
<keyword evidence="3" id="KW-1185">Reference proteome</keyword>
<reference evidence="2 3" key="1">
    <citation type="submission" date="2022-10" db="EMBL/GenBank/DDBJ databases">
        <title>The complete genomes of actinobacterial strains from the NBC collection.</title>
        <authorList>
            <person name="Joergensen T.S."/>
            <person name="Alvarez Arevalo M."/>
            <person name="Sterndorff E.B."/>
            <person name="Faurdal D."/>
            <person name="Vuksanovic O."/>
            <person name="Mourched A.-S."/>
            <person name="Charusanti P."/>
            <person name="Shaw S."/>
            <person name="Blin K."/>
            <person name="Weber T."/>
        </authorList>
    </citation>
    <scope>NUCLEOTIDE SEQUENCE [LARGE SCALE GENOMIC DNA]</scope>
    <source>
        <strain evidence="2 3">NBC 01809</strain>
    </source>
</reference>
<evidence type="ECO:0008006" key="4">
    <source>
        <dbReference type="Google" id="ProtNLM"/>
    </source>
</evidence>
<dbReference type="EMBL" id="CP109071">
    <property type="protein sequence ID" value="WSA35157.1"/>
    <property type="molecule type" value="Genomic_DNA"/>
</dbReference>
<evidence type="ECO:0000313" key="2">
    <source>
        <dbReference type="EMBL" id="WSA35157.1"/>
    </source>
</evidence>
<protein>
    <recommendedName>
        <fullName evidence="4">FXSXX-COOH protein</fullName>
    </recommendedName>
</protein>
<organism evidence="2 3">
    <name type="scientific">Micromonospora peucetia</name>
    <dbReference type="NCBI Taxonomy" id="47871"/>
    <lineage>
        <taxon>Bacteria</taxon>
        <taxon>Bacillati</taxon>
        <taxon>Actinomycetota</taxon>
        <taxon>Actinomycetes</taxon>
        <taxon>Micromonosporales</taxon>
        <taxon>Micromonosporaceae</taxon>
        <taxon>Micromonospora</taxon>
    </lineage>
</organism>
<dbReference type="Proteomes" id="UP001334804">
    <property type="component" value="Chromosome"/>
</dbReference>
<accession>A0ABZ1ELM6</accession>
<evidence type="ECO:0000313" key="3">
    <source>
        <dbReference type="Proteomes" id="UP001334804"/>
    </source>
</evidence>
<gene>
    <name evidence="2" type="ORF">OIE14_14470</name>
</gene>
<sequence length="57" mass="6379">MDRTVRQPDSTPPPLDDLRRAPLGRISLDRARSVAHVTSRREDRPARVDVAAFNSAI</sequence>
<proteinExistence type="predicted"/>
<evidence type="ECO:0000256" key="1">
    <source>
        <dbReference type="SAM" id="MobiDB-lite"/>
    </source>
</evidence>